<dbReference type="EMBL" id="JAQJAC010000005">
    <property type="protein sequence ID" value="KAJ5583791.1"/>
    <property type="molecule type" value="Genomic_DNA"/>
</dbReference>
<dbReference type="InterPro" id="IPR032805">
    <property type="entry name" value="Wax_synthase_dom"/>
</dbReference>
<evidence type="ECO:0000313" key="7">
    <source>
        <dbReference type="EMBL" id="KAJ5583791.1"/>
    </source>
</evidence>
<evidence type="ECO:0000256" key="3">
    <source>
        <dbReference type="ARBA" id="ARBA00022989"/>
    </source>
</evidence>
<feature type="domain" description="Wax synthase" evidence="6">
    <location>
        <begin position="262"/>
        <end position="331"/>
    </location>
</feature>
<reference evidence="7 8" key="1">
    <citation type="journal article" date="2023" name="IMA Fungus">
        <title>Comparative genomic study of the Penicillium genus elucidates a diverse pangenome and 15 lateral gene transfer events.</title>
        <authorList>
            <person name="Petersen C."/>
            <person name="Sorensen T."/>
            <person name="Nielsen M.R."/>
            <person name="Sondergaard T.E."/>
            <person name="Sorensen J.L."/>
            <person name="Fitzpatrick D.A."/>
            <person name="Frisvad J.C."/>
            <person name="Nielsen K.L."/>
        </authorList>
    </citation>
    <scope>NUCLEOTIDE SEQUENCE [LARGE SCALE GENOMIC DNA]</scope>
    <source>
        <strain evidence="7 8">IBT 29057</strain>
    </source>
</reference>
<proteinExistence type="predicted"/>
<comment type="subcellular location">
    <subcellularLocation>
        <location evidence="1">Membrane</location>
        <topology evidence="1">Multi-pass membrane protein</topology>
    </subcellularLocation>
</comment>
<keyword evidence="4 5" id="KW-0472">Membrane</keyword>
<keyword evidence="8" id="KW-1185">Reference proteome</keyword>
<feature type="transmembrane region" description="Helical" evidence="5">
    <location>
        <begin position="309"/>
        <end position="329"/>
    </location>
</feature>
<name>A0AAD6DI13_9EURO</name>
<evidence type="ECO:0000259" key="6">
    <source>
        <dbReference type="Pfam" id="PF13813"/>
    </source>
</evidence>
<keyword evidence="3 5" id="KW-1133">Transmembrane helix</keyword>
<evidence type="ECO:0000313" key="8">
    <source>
        <dbReference type="Proteomes" id="UP001216150"/>
    </source>
</evidence>
<evidence type="ECO:0000256" key="4">
    <source>
        <dbReference type="ARBA" id="ARBA00023136"/>
    </source>
</evidence>
<dbReference type="GO" id="GO:0016020">
    <property type="term" value="C:membrane"/>
    <property type="evidence" value="ECO:0007669"/>
    <property type="project" value="UniProtKB-SubCell"/>
</dbReference>
<gene>
    <name evidence="7" type="ORF">N7450_006455</name>
</gene>
<feature type="transmembrane region" description="Helical" evidence="5">
    <location>
        <begin position="41"/>
        <end position="59"/>
    </location>
</feature>
<feature type="transmembrane region" description="Helical" evidence="5">
    <location>
        <begin position="364"/>
        <end position="387"/>
    </location>
</feature>
<feature type="transmembrane region" description="Helical" evidence="5">
    <location>
        <begin position="6"/>
        <end position="29"/>
    </location>
</feature>
<organism evidence="7 8">
    <name type="scientific">Penicillium hetheringtonii</name>
    <dbReference type="NCBI Taxonomy" id="911720"/>
    <lineage>
        <taxon>Eukaryota</taxon>
        <taxon>Fungi</taxon>
        <taxon>Dikarya</taxon>
        <taxon>Ascomycota</taxon>
        <taxon>Pezizomycotina</taxon>
        <taxon>Eurotiomycetes</taxon>
        <taxon>Eurotiomycetidae</taxon>
        <taxon>Eurotiales</taxon>
        <taxon>Aspergillaceae</taxon>
        <taxon>Penicillium</taxon>
    </lineage>
</organism>
<sequence length="419" mass="47331">MTAIFLNFIFPLVVLGAPFVTGIIGLFFYEYVASSARIRHGFSVLTILHIFGVMLFPTASHFFNYMIGLMSIVHAMRFVEIFFVTNPPSLKRLQKIGQLYYWEPMPPPYTVSRIVWALDLVSNSRGIGWSHGPIRYLPSGCRILDGRGGSRPLNTRGIPTPNLRQFLWVQVQWIVLAYLWFDLYKIIFVPGRASRMVDAIADTLIGAPANYPVKQVLQTSLECLINIISARFFLGGMQAFWGLVAVSASTDTLGTTADIWMWPPIFGAFNPFERSFQGLWGNWWHDILQRPFYFMADWILPPNPSQVSYLWTIFGLTGVVHAVASYVTVQRALPAAKVFISFSLQPIATVYLKAPTRWKISLSLGGHNFLLSIVWVAESILSAAWFVWGLHWFWTDPGLAAFFTSISLPCSALQMTCSF</sequence>
<dbReference type="Proteomes" id="UP001216150">
    <property type="component" value="Unassembled WGS sequence"/>
</dbReference>
<evidence type="ECO:0000256" key="1">
    <source>
        <dbReference type="ARBA" id="ARBA00004141"/>
    </source>
</evidence>
<dbReference type="AlphaFoldDB" id="A0AAD6DI13"/>
<keyword evidence="2 5" id="KW-0812">Transmembrane</keyword>
<dbReference type="Pfam" id="PF13813">
    <property type="entry name" value="MBOAT_2"/>
    <property type="match status" value="1"/>
</dbReference>
<evidence type="ECO:0000256" key="5">
    <source>
        <dbReference type="SAM" id="Phobius"/>
    </source>
</evidence>
<protein>
    <recommendedName>
        <fullName evidence="6">Wax synthase domain-containing protein</fullName>
    </recommendedName>
</protein>
<comment type="caution">
    <text evidence="7">The sequence shown here is derived from an EMBL/GenBank/DDBJ whole genome shotgun (WGS) entry which is preliminary data.</text>
</comment>
<evidence type="ECO:0000256" key="2">
    <source>
        <dbReference type="ARBA" id="ARBA00022692"/>
    </source>
</evidence>
<accession>A0AAD6DI13</accession>